<dbReference type="InterPro" id="IPR052893">
    <property type="entry name" value="TCS_response_regulator"/>
</dbReference>
<proteinExistence type="predicted"/>
<dbReference type="PROSITE" id="PS50110">
    <property type="entry name" value="RESPONSE_REGULATORY"/>
    <property type="match status" value="1"/>
</dbReference>
<dbReference type="PANTHER" id="PTHR44520">
    <property type="entry name" value="RESPONSE REGULATOR RCP1-RELATED"/>
    <property type="match status" value="1"/>
</dbReference>
<dbReference type="Proteomes" id="UP001058003">
    <property type="component" value="Chromosome"/>
</dbReference>
<evidence type="ECO:0000259" key="2">
    <source>
        <dbReference type="PROSITE" id="PS50110"/>
    </source>
</evidence>
<accession>A0A9Q9IP56</accession>
<name>A0A9Q9IP56_9ACTN</name>
<dbReference type="GO" id="GO:0000160">
    <property type="term" value="P:phosphorelay signal transduction system"/>
    <property type="evidence" value="ECO:0007669"/>
    <property type="project" value="InterPro"/>
</dbReference>
<protein>
    <submittedName>
        <fullName evidence="3">Response regulator</fullName>
    </submittedName>
</protein>
<dbReference type="InterPro" id="IPR001789">
    <property type="entry name" value="Sig_transdc_resp-reg_receiver"/>
</dbReference>
<evidence type="ECO:0000313" key="4">
    <source>
        <dbReference type="Proteomes" id="UP001058003"/>
    </source>
</evidence>
<reference evidence="3" key="1">
    <citation type="submission" date="2021-04" db="EMBL/GenBank/DDBJ databases">
        <title>Dactylosporangium aurantiacum NRRL B-8018 full assembly.</title>
        <authorList>
            <person name="Hartkoorn R.C."/>
            <person name="Beaudoing E."/>
            <person name="Hot D."/>
        </authorList>
    </citation>
    <scope>NUCLEOTIDE SEQUENCE</scope>
    <source>
        <strain evidence="3">NRRL B-8018</strain>
    </source>
</reference>
<feature type="domain" description="Response regulatory" evidence="2">
    <location>
        <begin position="28"/>
        <end position="153"/>
    </location>
</feature>
<feature type="modified residue" description="4-aspartylphosphate" evidence="1">
    <location>
        <position position="86"/>
    </location>
</feature>
<dbReference type="InterPro" id="IPR011006">
    <property type="entry name" value="CheY-like_superfamily"/>
</dbReference>
<evidence type="ECO:0000256" key="1">
    <source>
        <dbReference type="PROSITE-ProRule" id="PRU00169"/>
    </source>
</evidence>
<dbReference type="EMBL" id="CP073767">
    <property type="protein sequence ID" value="UWZ58608.1"/>
    <property type="molecule type" value="Genomic_DNA"/>
</dbReference>
<sequence length="164" mass="17875">MPGSLVGAGFNLHTEGTDMTGGPLEPAHILLVEDDAGDVALTLDELQEARLGNRITVLGNGLHAIDYLERRGPYRDATTPDILLLDLRLPGVDGRVVLDRVRINPGLANLTVVVLTASRVEEQILRDFGVPAQFYLQKPVDFRQLVALIRSIDGLGLAVHRERP</sequence>
<dbReference type="KEGG" id="daur:Daura_22005"/>
<evidence type="ECO:0000313" key="3">
    <source>
        <dbReference type="EMBL" id="UWZ58608.1"/>
    </source>
</evidence>
<keyword evidence="4" id="KW-1185">Reference proteome</keyword>
<dbReference type="Pfam" id="PF00072">
    <property type="entry name" value="Response_reg"/>
    <property type="match status" value="1"/>
</dbReference>
<dbReference type="SMART" id="SM00448">
    <property type="entry name" value="REC"/>
    <property type="match status" value="1"/>
</dbReference>
<dbReference type="AlphaFoldDB" id="A0A9Q9IP56"/>
<organism evidence="3 4">
    <name type="scientific">Dactylosporangium aurantiacum</name>
    <dbReference type="NCBI Taxonomy" id="35754"/>
    <lineage>
        <taxon>Bacteria</taxon>
        <taxon>Bacillati</taxon>
        <taxon>Actinomycetota</taxon>
        <taxon>Actinomycetes</taxon>
        <taxon>Micromonosporales</taxon>
        <taxon>Micromonosporaceae</taxon>
        <taxon>Dactylosporangium</taxon>
    </lineage>
</organism>
<dbReference type="SUPFAM" id="SSF52172">
    <property type="entry name" value="CheY-like"/>
    <property type="match status" value="1"/>
</dbReference>
<dbReference type="CDD" id="cd17557">
    <property type="entry name" value="REC_Rcp-like"/>
    <property type="match status" value="1"/>
</dbReference>
<dbReference type="Gene3D" id="3.40.50.2300">
    <property type="match status" value="1"/>
</dbReference>
<dbReference type="RefSeq" id="WP_211273910.1">
    <property type="nucleotide sequence ID" value="NZ_CP073767.1"/>
</dbReference>
<keyword evidence="1" id="KW-0597">Phosphoprotein</keyword>
<gene>
    <name evidence="3" type="ORF">Daura_22005</name>
</gene>
<dbReference type="PANTHER" id="PTHR44520:SF2">
    <property type="entry name" value="RESPONSE REGULATOR RCP1"/>
    <property type="match status" value="1"/>
</dbReference>